<sequence length="78" mass="8687">MLKLAETLEGMTDAQVEALAAERYERRVCVICEAPLPRELPSAELKALGWQSLAPSNWLTRPDRVSPRLLCPSCARHA</sequence>
<dbReference type="AlphaFoldDB" id="A0A7W8ND78"/>
<reference evidence="1 2" key="1">
    <citation type="submission" date="2020-08" db="EMBL/GenBank/DDBJ databases">
        <title>Genomic Encyclopedia of Type Strains, Phase IV (KMG-IV): sequencing the most valuable type-strain genomes for metagenomic binning, comparative biology and taxonomic classification.</title>
        <authorList>
            <person name="Goeker M."/>
        </authorList>
    </citation>
    <scope>NUCLEOTIDE SEQUENCE [LARGE SCALE GENOMIC DNA]</scope>
    <source>
        <strain evidence="1 2">DSM 27939</strain>
    </source>
</reference>
<gene>
    <name evidence="1" type="ORF">HNQ08_000421</name>
</gene>
<dbReference type="RefSeq" id="WP_184127434.1">
    <property type="nucleotide sequence ID" value="NZ_JACHFL010000001.1"/>
</dbReference>
<dbReference type="EMBL" id="JACHFL010000001">
    <property type="protein sequence ID" value="MBB5361350.1"/>
    <property type="molecule type" value="Genomic_DNA"/>
</dbReference>
<proteinExistence type="predicted"/>
<evidence type="ECO:0000313" key="1">
    <source>
        <dbReference type="EMBL" id="MBB5361350.1"/>
    </source>
</evidence>
<dbReference type="Proteomes" id="UP000552709">
    <property type="component" value="Unassembled WGS sequence"/>
</dbReference>
<evidence type="ECO:0000313" key="2">
    <source>
        <dbReference type="Proteomes" id="UP000552709"/>
    </source>
</evidence>
<keyword evidence="2" id="KW-1185">Reference proteome</keyword>
<organism evidence="1 2">
    <name type="scientific">Deinococcus humi</name>
    <dbReference type="NCBI Taxonomy" id="662880"/>
    <lineage>
        <taxon>Bacteria</taxon>
        <taxon>Thermotogati</taxon>
        <taxon>Deinococcota</taxon>
        <taxon>Deinococci</taxon>
        <taxon>Deinococcales</taxon>
        <taxon>Deinococcaceae</taxon>
        <taxon>Deinococcus</taxon>
    </lineage>
</organism>
<accession>A0A7W8ND78</accession>
<protein>
    <submittedName>
        <fullName evidence="1">Uncharacterized protein</fullName>
    </submittedName>
</protein>
<comment type="caution">
    <text evidence="1">The sequence shown here is derived from an EMBL/GenBank/DDBJ whole genome shotgun (WGS) entry which is preliminary data.</text>
</comment>
<name>A0A7W8ND78_9DEIO</name>